<dbReference type="PANTHER" id="PTHR24173:SF74">
    <property type="entry name" value="ANKYRIN REPEAT DOMAIN-CONTAINING PROTEIN 16"/>
    <property type="match status" value="1"/>
</dbReference>
<dbReference type="SUPFAM" id="SSF48403">
    <property type="entry name" value="Ankyrin repeat"/>
    <property type="match status" value="1"/>
</dbReference>
<dbReference type="PROSITE" id="PS50297">
    <property type="entry name" value="ANK_REP_REGION"/>
    <property type="match status" value="4"/>
</dbReference>
<dbReference type="InterPro" id="IPR036770">
    <property type="entry name" value="Ankyrin_rpt-contain_sf"/>
</dbReference>
<evidence type="ECO:0000313" key="6">
    <source>
        <dbReference type="Proteomes" id="UP000198728"/>
    </source>
</evidence>
<feature type="repeat" description="ANK" evidence="3">
    <location>
        <begin position="125"/>
        <end position="157"/>
    </location>
</feature>
<feature type="repeat" description="ANK" evidence="3">
    <location>
        <begin position="159"/>
        <end position="191"/>
    </location>
</feature>
<keyword evidence="1" id="KW-0677">Repeat</keyword>
<keyword evidence="6" id="KW-1185">Reference proteome</keyword>
<name>A0A1I1QWC7_9RHOB</name>
<dbReference type="AlphaFoldDB" id="A0A1I1QWC7"/>
<dbReference type="PRINTS" id="PR01415">
    <property type="entry name" value="ANKYRIN"/>
</dbReference>
<gene>
    <name evidence="5" type="ORF">SAMN04488094_12240</name>
</gene>
<reference evidence="5 6" key="1">
    <citation type="submission" date="2016-10" db="EMBL/GenBank/DDBJ databases">
        <authorList>
            <person name="de Groot N.N."/>
        </authorList>
    </citation>
    <scope>NUCLEOTIDE SEQUENCE [LARGE SCALE GENOMIC DNA]</scope>
    <source>
        <strain evidence="5 6">DSM 19548</strain>
    </source>
</reference>
<dbReference type="OrthoDB" id="9812708at2"/>
<dbReference type="Pfam" id="PF12796">
    <property type="entry name" value="Ank_2"/>
    <property type="match status" value="2"/>
</dbReference>
<dbReference type="RefSeq" id="WP_093362859.1">
    <property type="nucleotide sequence ID" value="NZ_FOLG01000022.1"/>
</dbReference>
<proteinExistence type="predicted"/>
<dbReference type="PROSITE" id="PS50088">
    <property type="entry name" value="ANK_REPEAT"/>
    <property type="match status" value="4"/>
</dbReference>
<dbReference type="STRING" id="441112.SAMN04488094_12240"/>
<feature type="signal peptide" evidence="4">
    <location>
        <begin position="1"/>
        <end position="27"/>
    </location>
</feature>
<sequence>MLRTHARISWRTVPLFGILLAGSAATAGPLHDAVRMGDRAAVSEAVANTDDLDETDFIIGTPLHAAVAEGHADIARLLIETGADVNAVSEINGKTALHLAAELGDFDTVRLLLENEADVAARDKTGLAAIHHATVAGHPAIVTALLNAGVEVDTREFAENMTPLMIASLVGDHELVELLVDGGADIEAESGNGRTPFYYAASWESYINVGGDALLRYLANLGVDMSPEDESGLTPLTWAMARNMPTYREIVEVLIDLGVER</sequence>
<feature type="repeat" description="ANK" evidence="3">
    <location>
        <begin position="61"/>
        <end position="90"/>
    </location>
</feature>
<evidence type="ECO:0000256" key="3">
    <source>
        <dbReference type="PROSITE-ProRule" id="PRU00023"/>
    </source>
</evidence>
<evidence type="ECO:0000256" key="1">
    <source>
        <dbReference type="ARBA" id="ARBA00022737"/>
    </source>
</evidence>
<keyword evidence="4" id="KW-0732">Signal</keyword>
<evidence type="ECO:0000313" key="5">
    <source>
        <dbReference type="EMBL" id="SFD24178.1"/>
    </source>
</evidence>
<organism evidence="5 6">
    <name type="scientific">Tropicimonas isoalkanivorans</name>
    <dbReference type="NCBI Taxonomy" id="441112"/>
    <lineage>
        <taxon>Bacteria</taxon>
        <taxon>Pseudomonadati</taxon>
        <taxon>Pseudomonadota</taxon>
        <taxon>Alphaproteobacteria</taxon>
        <taxon>Rhodobacterales</taxon>
        <taxon>Roseobacteraceae</taxon>
        <taxon>Tropicimonas</taxon>
    </lineage>
</organism>
<evidence type="ECO:0000256" key="4">
    <source>
        <dbReference type="SAM" id="SignalP"/>
    </source>
</evidence>
<feature type="repeat" description="ANK" evidence="3">
    <location>
        <begin position="92"/>
        <end position="124"/>
    </location>
</feature>
<dbReference type="SMART" id="SM00248">
    <property type="entry name" value="ANK"/>
    <property type="match status" value="7"/>
</dbReference>
<protein>
    <submittedName>
        <fullName evidence="5">Ankyrin repeat</fullName>
    </submittedName>
</protein>
<dbReference type="Gene3D" id="1.25.40.20">
    <property type="entry name" value="Ankyrin repeat-containing domain"/>
    <property type="match status" value="1"/>
</dbReference>
<dbReference type="PANTHER" id="PTHR24173">
    <property type="entry name" value="ANKYRIN REPEAT CONTAINING"/>
    <property type="match status" value="1"/>
</dbReference>
<keyword evidence="2 3" id="KW-0040">ANK repeat</keyword>
<dbReference type="EMBL" id="FOLG01000022">
    <property type="protein sequence ID" value="SFD24178.1"/>
    <property type="molecule type" value="Genomic_DNA"/>
</dbReference>
<dbReference type="InterPro" id="IPR002110">
    <property type="entry name" value="Ankyrin_rpt"/>
</dbReference>
<dbReference type="Proteomes" id="UP000198728">
    <property type="component" value="Unassembled WGS sequence"/>
</dbReference>
<feature type="chain" id="PRO_5011686936" evidence="4">
    <location>
        <begin position="28"/>
        <end position="261"/>
    </location>
</feature>
<evidence type="ECO:0000256" key="2">
    <source>
        <dbReference type="ARBA" id="ARBA00023043"/>
    </source>
</evidence>
<accession>A0A1I1QWC7</accession>